<dbReference type="Pfam" id="PF13537">
    <property type="entry name" value="GATase_7"/>
    <property type="match status" value="1"/>
</dbReference>
<dbReference type="Proteomes" id="UP000230731">
    <property type="component" value="Unassembled WGS sequence"/>
</dbReference>
<dbReference type="NCBIfam" id="TIGR01536">
    <property type="entry name" value="asn_synth_AEB"/>
    <property type="match status" value="1"/>
</dbReference>
<evidence type="ECO:0000256" key="7">
    <source>
        <dbReference type="ARBA" id="ARBA00048741"/>
    </source>
</evidence>
<accession>A0A2M6WYX5</accession>
<evidence type="ECO:0000313" key="13">
    <source>
        <dbReference type="Proteomes" id="UP000230731"/>
    </source>
</evidence>
<feature type="site" description="Important for beta-aspartyl-AMP intermediate formation" evidence="10">
    <location>
        <position position="361"/>
    </location>
</feature>
<organism evidence="12 13">
    <name type="scientific">Candidatus Andersenbacteria bacterium CG10_big_fil_rev_8_21_14_0_10_54_11</name>
    <dbReference type="NCBI Taxonomy" id="1974485"/>
    <lineage>
        <taxon>Bacteria</taxon>
        <taxon>Candidatus Anderseniibacteriota</taxon>
    </lineage>
</organism>
<keyword evidence="5 9" id="KW-0067">ATP-binding</keyword>
<keyword evidence="8" id="KW-0028">Amino-acid biosynthesis</keyword>
<dbReference type="GO" id="GO:0006529">
    <property type="term" value="P:asparagine biosynthetic process"/>
    <property type="evidence" value="ECO:0007669"/>
    <property type="project" value="UniProtKB-KW"/>
</dbReference>
<comment type="catalytic activity">
    <reaction evidence="7">
        <text>L-aspartate + L-glutamine + ATP + H2O = L-asparagine + L-glutamate + AMP + diphosphate + H(+)</text>
        <dbReference type="Rhea" id="RHEA:12228"/>
        <dbReference type="ChEBI" id="CHEBI:15377"/>
        <dbReference type="ChEBI" id="CHEBI:15378"/>
        <dbReference type="ChEBI" id="CHEBI:29985"/>
        <dbReference type="ChEBI" id="CHEBI:29991"/>
        <dbReference type="ChEBI" id="CHEBI:30616"/>
        <dbReference type="ChEBI" id="CHEBI:33019"/>
        <dbReference type="ChEBI" id="CHEBI:58048"/>
        <dbReference type="ChEBI" id="CHEBI:58359"/>
        <dbReference type="ChEBI" id="CHEBI:456215"/>
        <dbReference type="EC" id="6.3.5.4"/>
    </reaction>
</comment>
<evidence type="ECO:0000256" key="2">
    <source>
        <dbReference type="ARBA" id="ARBA00005752"/>
    </source>
</evidence>
<dbReference type="InterPro" id="IPR029055">
    <property type="entry name" value="Ntn_hydrolases_N"/>
</dbReference>
<dbReference type="GO" id="GO:0005524">
    <property type="term" value="F:ATP binding"/>
    <property type="evidence" value="ECO:0007669"/>
    <property type="project" value="UniProtKB-KW"/>
</dbReference>
<keyword evidence="4 9" id="KW-0547">Nucleotide-binding</keyword>
<dbReference type="PROSITE" id="PS51278">
    <property type="entry name" value="GATASE_TYPE_2"/>
    <property type="match status" value="1"/>
</dbReference>
<comment type="similarity">
    <text evidence="2">Belongs to the asparagine synthetase family.</text>
</comment>
<reference evidence="13" key="1">
    <citation type="submission" date="2017-09" db="EMBL/GenBank/DDBJ databases">
        <title>Depth-based differentiation of microbial function through sediment-hosted aquifers and enrichment of novel symbionts in the deep terrestrial subsurface.</title>
        <authorList>
            <person name="Probst A.J."/>
            <person name="Ladd B."/>
            <person name="Jarett J.K."/>
            <person name="Geller-Mcgrath D.E."/>
            <person name="Sieber C.M.K."/>
            <person name="Emerson J.B."/>
            <person name="Anantharaman K."/>
            <person name="Thomas B.C."/>
            <person name="Malmstrom R."/>
            <person name="Stieglmeier M."/>
            <person name="Klingl A."/>
            <person name="Woyke T."/>
            <person name="Ryan C.M."/>
            <person name="Banfield J.F."/>
        </authorList>
    </citation>
    <scope>NUCLEOTIDE SEQUENCE [LARGE SCALE GENOMIC DNA]</scope>
</reference>
<dbReference type="EMBL" id="PEZP01000037">
    <property type="protein sequence ID" value="PIT98003.1"/>
    <property type="molecule type" value="Genomic_DNA"/>
</dbReference>
<dbReference type="InterPro" id="IPR051786">
    <property type="entry name" value="ASN_synthetase/amidase"/>
</dbReference>
<sequence length="615" mass="68896">MCGIAGWVARRGDADGARAAAMAATLAHRGPDSHGVWSNGAAAFAHRRLSILDISEAGRQPMLTPDGRFAIVFNGEIYNFRELAERYCRGMKWQSRSDTEVLLHVLAKRGTNVLRELRGGFALALWDTRTQELLLARDPFGKKPLYFASTAEGFFFASEIKALLVGGVQARPDAVAVVQYLLHEYVPGQLTGLIGVQQLPAGSFGRYRAGGQLRVQRWWQPRYQPKMSMTFSQAAARYDALLRQAVLRRLVADVPVGLLLSGGLDSTAIGWYMREALPGPIHSFSVSFAETDFDESAFADLAARHLRTTHHGLRFGLTDFHRLLPRAVAAMDVPFADASLLPTMAVSELARSYVTVALDGDGSDELLLGYGIFTAARLANLLPLPAEVWQRLSRLAARLPAGTDYFTWEFKLKQFLRGMSYPPVRRHQVWLGSFTPSDMKDLLTHDWQHYAAEAFAAVDAPIPAGLNAEDLSSYLTVRHYLQDDILIKLDRATMAVGLESRTPFLDVEAAAYVLRLPVAFRRDKRLLRDIMQNRVPPRIIHRHKHGFALPLAAWLRGPLYNWARDTLSREALRQTGIIEYAAADRLLKAHRAGRVDARKQLWTLLMLQLWHERWA</sequence>
<evidence type="ECO:0000256" key="3">
    <source>
        <dbReference type="ARBA" id="ARBA00012737"/>
    </source>
</evidence>
<dbReference type="CDD" id="cd00712">
    <property type="entry name" value="AsnB"/>
    <property type="match status" value="1"/>
</dbReference>
<dbReference type="GO" id="GO:0004066">
    <property type="term" value="F:asparagine synthase (glutamine-hydrolyzing) activity"/>
    <property type="evidence" value="ECO:0007669"/>
    <property type="project" value="UniProtKB-EC"/>
</dbReference>
<feature type="binding site" evidence="9">
    <location>
        <position position="259"/>
    </location>
    <ligand>
        <name>ATP</name>
        <dbReference type="ChEBI" id="CHEBI:30616"/>
    </ligand>
</feature>
<dbReference type="Gene3D" id="3.40.50.620">
    <property type="entry name" value="HUPs"/>
    <property type="match status" value="2"/>
</dbReference>
<evidence type="ECO:0000256" key="8">
    <source>
        <dbReference type="PIRSR" id="PIRSR001589-1"/>
    </source>
</evidence>
<dbReference type="InterPro" id="IPR001962">
    <property type="entry name" value="Asn_synthase"/>
</dbReference>
<evidence type="ECO:0000259" key="11">
    <source>
        <dbReference type="PROSITE" id="PS51278"/>
    </source>
</evidence>
<comment type="caution">
    <text evidence="12">The sequence shown here is derived from an EMBL/GenBank/DDBJ whole genome shotgun (WGS) entry which is preliminary data.</text>
</comment>
<comment type="pathway">
    <text evidence="1">Amino-acid biosynthesis; L-asparagine biosynthesis; L-asparagine from L-aspartate (L-Gln route): step 1/1.</text>
</comment>
<feature type="binding site" evidence="9">
    <location>
        <position position="286"/>
    </location>
    <ligand>
        <name>ATP</name>
        <dbReference type="ChEBI" id="CHEBI:30616"/>
    </ligand>
</feature>
<proteinExistence type="inferred from homology"/>
<name>A0A2M6WYX5_9BACT</name>
<feature type="binding site" evidence="9">
    <location>
        <position position="98"/>
    </location>
    <ligand>
        <name>L-glutamine</name>
        <dbReference type="ChEBI" id="CHEBI:58359"/>
    </ligand>
</feature>
<dbReference type="Gene3D" id="3.60.20.10">
    <property type="entry name" value="Glutamine Phosphoribosylpyrophosphate, subunit 1, domain 1"/>
    <property type="match status" value="1"/>
</dbReference>
<feature type="domain" description="Glutamine amidotransferase type-2" evidence="11">
    <location>
        <begin position="2"/>
        <end position="210"/>
    </location>
</feature>
<dbReference type="InterPro" id="IPR014729">
    <property type="entry name" value="Rossmann-like_a/b/a_fold"/>
</dbReference>
<keyword evidence="8" id="KW-0061">Asparagine biosynthesis</keyword>
<dbReference type="PIRSF" id="PIRSF001589">
    <property type="entry name" value="Asn_synthetase_glu-h"/>
    <property type="match status" value="1"/>
</dbReference>
<dbReference type="Pfam" id="PF00733">
    <property type="entry name" value="Asn_synthase"/>
    <property type="match status" value="1"/>
</dbReference>
<feature type="active site" description="For GATase activity" evidence="8">
    <location>
        <position position="2"/>
    </location>
</feature>
<keyword evidence="6 8" id="KW-0315">Glutamine amidotransferase</keyword>
<evidence type="ECO:0000313" key="12">
    <source>
        <dbReference type="EMBL" id="PIT98003.1"/>
    </source>
</evidence>
<dbReference type="InterPro" id="IPR033738">
    <property type="entry name" value="AsnB_N"/>
</dbReference>
<evidence type="ECO:0000256" key="6">
    <source>
        <dbReference type="ARBA" id="ARBA00022962"/>
    </source>
</evidence>
<dbReference type="GO" id="GO:0005829">
    <property type="term" value="C:cytosol"/>
    <property type="evidence" value="ECO:0007669"/>
    <property type="project" value="TreeGrafter"/>
</dbReference>
<dbReference type="PANTHER" id="PTHR43284:SF1">
    <property type="entry name" value="ASPARAGINE SYNTHETASE"/>
    <property type="match status" value="1"/>
</dbReference>
<evidence type="ECO:0000256" key="4">
    <source>
        <dbReference type="ARBA" id="ARBA00022741"/>
    </source>
</evidence>
<dbReference type="SUPFAM" id="SSF56235">
    <property type="entry name" value="N-terminal nucleophile aminohydrolases (Ntn hydrolases)"/>
    <property type="match status" value="1"/>
</dbReference>
<evidence type="ECO:0000256" key="5">
    <source>
        <dbReference type="ARBA" id="ARBA00022840"/>
    </source>
</evidence>
<dbReference type="AlphaFoldDB" id="A0A2M6WYX5"/>
<dbReference type="InterPro" id="IPR017932">
    <property type="entry name" value="GATase_2_dom"/>
</dbReference>
<dbReference type="EC" id="6.3.5.4" evidence="3"/>
<evidence type="ECO:0000256" key="9">
    <source>
        <dbReference type="PIRSR" id="PIRSR001589-2"/>
    </source>
</evidence>
<dbReference type="SUPFAM" id="SSF52402">
    <property type="entry name" value="Adenine nucleotide alpha hydrolases-like"/>
    <property type="match status" value="1"/>
</dbReference>
<protein>
    <recommendedName>
        <fullName evidence="3">asparagine synthase (glutamine-hydrolyzing)</fullName>
        <ecNumber evidence="3">6.3.5.4</ecNumber>
    </recommendedName>
</protein>
<gene>
    <name evidence="12" type="primary">asnB</name>
    <name evidence="12" type="ORF">COT71_02985</name>
</gene>
<dbReference type="InterPro" id="IPR006426">
    <property type="entry name" value="Asn_synth_AEB"/>
</dbReference>
<dbReference type="CDD" id="cd01991">
    <property type="entry name" value="Asn_synthase_B_C"/>
    <property type="match status" value="1"/>
</dbReference>
<evidence type="ECO:0000256" key="1">
    <source>
        <dbReference type="ARBA" id="ARBA00005187"/>
    </source>
</evidence>
<evidence type="ECO:0000256" key="10">
    <source>
        <dbReference type="PIRSR" id="PIRSR001589-3"/>
    </source>
</evidence>
<dbReference type="PANTHER" id="PTHR43284">
    <property type="entry name" value="ASPARAGINE SYNTHETASE (GLUTAMINE-HYDROLYZING)"/>
    <property type="match status" value="1"/>
</dbReference>